<dbReference type="InterPro" id="IPR029058">
    <property type="entry name" value="AB_hydrolase_fold"/>
</dbReference>
<dbReference type="InterPro" id="IPR053145">
    <property type="entry name" value="AB_hydrolase_Est10"/>
</dbReference>
<dbReference type="PANTHER" id="PTHR43265">
    <property type="entry name" value="ESTERASE ESTD"/>
    <property type="match status" value="1"/>
</dbReference>
<dbReference type="EMBL" id="JASBRG010000001">
    <property type="protein sequence ID" value="MDI3318576.1"/>
    <property type="molecule type" value="Genomic_DNA"/>
</dbReference>
<dbReference type="Pfam" id="PF12146">
    <property type="entry name" value="Hydrolase_4"/>
    <property type="match status" value="1"/>
</dbReference>
<organism evidence="3 4">
    <name type="scientific">Pinibacter soli</name>
    <dbReference type="NCBI Taxonomy" id="3044211"/>
    <lineage>
        <taxon>Bacteria</taxon>
        <taxon>Pseudomonadati</taxon>
        <taxon>Bacteroidota</taxon>
        <taxon>Chitinophagia</taxon>
        <taxon>Chitinophagales</taxon>
        <taxon>Chitinophagaceae</taxon>
        <taxon>Pinibacter</taxon>
    </lineage>
</organism>
<dbReference type="Proteomes" id="UP001226434">
    <property type="component" value="Unassembled WGS sequence"/>
</dbReference>
<evidence type="ECO:0000256" key="1">
    <source>
        <dbReference type="SAM" id="SignalP"/>
    </source>
</evidence>
<keyword evidence="3" id="KW-0378">Hydrolase</keyword>
<dbReference type="PANTHER" id="PTHR43265:SF1">
    <property type="entry name" value="ESTERASE ESTD"/>
    <property type="match status" value="1"/>
</dbReference>
<reference evidence="3 4" key="1">
    <citation type="submission" date="2023-05" db="EMBL/GenBank/DDBJ databases">
        <title>Genome sequence of Pinibacter sp. MAH-24.</title>
        <authorList>
            <person name="Huq M.A."/>
        </authorList>
    </citation>
    <scope>NUCLEOTIDE SEQUENCE [LARGE SCALE GENOMIC DNA]</scope>
    <source>
        <strain evidence="3 4">MAH-24</strain>
    </source>
</reference>
<proteinExistence type="predicted"/>
<gene>
    <name evidence="3" type="ORF">QJ048_02270</name>
</gene>
<evidence type="ECO:0000313" key="4">
    <source>
        <dbReference type="Proteomes" id="UP001226434"/>
    </source>
</evidence>
<dbReference type="GO" id="GO:0016787">
    <property type="term" value="F:hydrolase activity"/>
    <property type="evidence" value="ECO:0007669"/>
    <property type="project" value="UniProtKB-KW"/>
</dbReference>
<keyword evidence="1" id="KW-0732">Signal</keyword>
<feature type="chain" id="PRO_5045604702" evidence="1">
    <location>
        <begin position="21"/>
        <end position="314"/>
    </location>
</feature>
<protein>
    <submittedName>
        <fullName evidence="3">Alpha/beta fold hydrolase</fullName>
    </submittedName>
</protein>
<feature type="domain" description="Serine aminopeptidase S33" evidence="2">
    <location>
        <begin position="70"/>
        <end position="197"/>
    </location>
</feature>
<dbReference type="SUPFAM" id="SSF53474">
    <property type="entry name" value="alpha/beta-Hydrolases"/>
    <property type="match status" value="1"/>
</dbReference>
<dbReference type="Gene3D" id="3.40.50.1820">
    <property type="entry name" value="alpha/beta hydrolase"/>
    <property type="match status" value="1"/>
</dbReference>
<evidence type="ECO:0000259" key="2">
    <source>
        <dbReference type="Pfam" id="PF12146"/>
    </source>
</evidence>
<dbReference type="InterPro" id="IPR022742">
    <property type="entry name" value="Hydrolase_4"/>
</dbReference>
<feature type="signal peptide" evidence="1">
    <location>
        <begin position="1"/>
        <end position="20"/>
    </location>
</feature>
<evidence type="ECO:0000313" key="3">
    <source>
        <dbReference type="EMBL" id="MDI3318576.1"/>
    </source>
</evidence>
<accession>A0ABT6R843</accession>
<comment type="caution">
    <text evidence="3">The sequence shown here is derived from an EMBL/GenBank/DDBJ whole genome shotgun (WGS) entry which is preliminary data.</text>
</comment>
<dbReference type="RefSeq" id="WP_282332705.1">
    <property type="nucleotide sequence ID" value="NZ_JASBRG010000001.1"/>
</dbReference>
<sequence length="314" mass="34085">MYKKLLSISLLLAIASVSFAQSQEEHSSVSTPTGELRGSLILPQGVQKFPVVILLPGSGPTDRNGNNAMGVTANSYRLLAEQFAKQKIATLLIDKRGISESAPALKQEDSIRFDNYVSDAVAWKRSIETDPRVTKVFIAGHSEGSLIGILAAQQTPVAGFISISGPAKSADKIIIGQLQKQAPFMAPAADSMFNRLKKDQPLDTVPNELYAILRKSIQPYMASWMKYTPCTEIAKLTVPVLIVQGSTDMQVETSEAKALKECQPKAELHIIQGMNHILKNASSVMSENIATYKMPALSVNEDLVTVIVNFVGKQ</sequence>
<keyword evidence="4" id="KW-1185">Reference proteome</keyword>
<name>A0ABT6R843_9BACT</name>